<proteinExistence type="predicted"/>
<comment type="caution">
    <text evidence="1">The sequence shown here is derived from an EMBL/GenBank/DDBJ whole genome shotgun (WGS) entry which is preliminary data.</text>
</comment>
<accession>A0ABP9VBF0</accession>
<organism evidence="1 2">
    <name type="scientific">Deinococcus xinjiangensis</name>
    <dbReference type="NCBI Taxonomy" id="457454"/>
    <lineage>
        <taxon>Bacteria</taxon>
        <taxon>Thermotogati</taxon>
        <taxon>Deinococcota</taxon>
        <taxon>Deinococci</taxon>
        <taxon>Deinococcales</taxon>
        <taxon>Deinococcaceae</taxon>
        <taxon>Deinococcus</taxon>
    </lineage>
</organism>
<reference evidence="1 2" key="1">
    <citation type="submission" date="2024-02" db="EMBL/GenBank/DDBJ databases">
        <title>Deinococcus xinjiangensis NBRC 107630.</title>
        <authorList>
            <person name="Ichikawa N."/>
            <person name="Katano-Makiyama Y."/>
            <person name="Hidaka K."/>
        </authorList>
    </citation>
    <scope>NUCLEOTIDE SEQUENCE [LARGE SCALE GENOMIC DNA]</scope>
    <source>
        <strain evidence="1 2">NBRC 107630</strain>
    </source>
</reference>
<dbReference type="RefSeq" id="WP_353542546.1">
    <property type="nucleotide sequence ID" value="NZ_BAABRN010000025.1"/>
</dbReference>
<protein>
    <submittedName>
        <fullName evidence="1">Uncharacterized protein</fullName>
    </submittedName>
</protein>
<name>A0ABP9VBF0_9DEIO</name>
<sequence length="127" mass="15031">MALSKFYNLLESGELVGYAVRPTNPQNLRWILIKKEKSYSPRLDDIDDEDLIELIIKEHDYKIKHPYRVSISELPKLIHDSDRYENQEDYVVFENFRFSSPEEVINFLNDFNIPINDIRSAKDINAP</sequence>
<evidence type="ECO:0000313" key="1">
    <source>
        <dbReference type="EMBL" id="GAA5502579.1"/>
    </source>
</evidence>
<dbReference type="Proteomes" id="UP001458946">
    <property type="component" value="Unassembled WGS sequence"/>
</dbReference>
<keyword evidence="2" id="KW-1185">Reference proteome</keyword>
<dbReference type="EMBL" id="BAABRN010000025">
    <property type="protein sequence ID" value="GAA5502579.1"/>
    <property type="molecule type" value="Genomic_DNA"/>
</dbReference>
<evidence type="ECO:0000313" key="2">
    <source>
        <dbReference type="Proteomes" id="UP001458946"/>
    </source>
</evidence>
<gene>
    <name evidence="1" type="ORF">Dxin01_02323</name>
</gene>